<dbReference type="FunCoup" id="A0A6P8HTX2">
    <property type="interactions" value="1022"/>
</dbReference>
<feature type="signal peptide" evidence="4">
    <location>
        <begin position="1"/>
        <end position="22"/>
    </location>
</feature>
<dbReference type="KEGG" id="aten:116295245"/>
<evidence type="ECO:0000313" key="5">
    <source>
        <dbReference type="Proteomes" id="UP000515163"/>
    </source>
</evidence>
<evidence type="ECO:0000256" key="3">
    <source>
        <dbReference type="ARBA" id="ARBA00022679"/>
    </source>
</evidence>
<dbReference type="AlphaFoldDB" id="A0A6P8HTX2"/>
<reference evidence="6" key="1">
    <citation type="submission" date="2025-08" db="UniProtKB">
        <authorList>
            <consortium name="RefSeq"/>
        </authorList>
    </citation>
    <scope>IDENTIFICATION</scope>
    <source>
        <tissue evidence="6">Tentacle</tissue>
    </source>
</reference>
<sequence length="419" mass="47544">MQKVFLISCLNFLLLGIQSTQTAKIVGYPMFGGSQYIGMKRIAEELVSRGHEVTILVSQVQKIKPAKGITHVVYQVPYPQGFLENLMVARLIKEGPVKEMFSGSNTSMPMVQRIFCEALLNDTKLLEPLKNFDVIITDTSMFCGPLVAEYLGLKRIEYCPMSPRILSVFTPYESIFTLSYIPLHMSHNPGKMNFLQRIKNTIMYIAGRLLFDAFLTRHFDHLKQKYNIRPERSFRDSLMDTELTLFLADFAVEYSYPILPGFKLIGPLNIQPVKPLPPDLQQLIDSSGDDGFIIVSFGSNVASVLDKDKVDIMAEAFGRLKQKVVWRLQGRNVLTRVHCGCARYYPGYTAILPVITKVHCDSTSYYPGYNAIVPVITQGALQLKTSALAITWYKSYWIVLRSLKSSNIVLGFRYECTYF</sequence>
<evidence type="ECO:0000256" key="2">
    <source>
        <dbReference type="ARBA" id="ARBA00022676"/>
    </source>
</evidence>
<dbReference type="GeneID" id="116295245"/>
<dbReference type="Proteomes" id="UP000515163">
    <property type="component" value="Unplaced"/>
</dbReference>
<keyword evidence="2" id="KW-0328">Glycosyltransferase</keyword>
<dbReference type="PANTHER" id="PTHR48043">
    <property type="entry name" value="EG:EG0003.4 PROTEIN-RELATED"/>
    <property type="match status" value="1"/>
</dbReference>
<dbReference type="Pfam" id="PF00201">
    <property type="entry name" value="UDPGT"/>
    <property type="match status" value="1"/>
</dbReference>
<gene>
    <name evidence="6" type="primary">LOC116295245</name>
</gene>
<dbReference type="InterPro" id="IPR050271">
    <property type="entry name" value="UDP-glycosyltransferase"/>
</dbReference>
<comment type="similarity">
    <text evidence="1">Belongs to the UDP-glycosyltransferase family.</text>
</comment>
<dbReference type="OrthoDB" id="5835829at2759"/>
<dbReference type="CDD" id="cd03784">
    <property type="entry name" value="GT1_Gtf-like"/>
    <property type="match status" value="1"/>
</dbReference>
<keyword evidence="3" id="KW-0808">Transferase</keyword>
<proteinExistence type="inferred from homology"/>
<protein>
    <submittedName>
        <fullName evidence="6">2-hydroxyacylsphingosine 1-beta-galactosyltransferase-like</fullName>
    </submittedName>
</protein>
<dbReference type="Gene3D" id="3.40.50.2000">
    <property type="entry name" value="Glycogen Phosphorylase B"/>
    <property type="match status" value="2"/>
</dbReference>
<evidence type="ECO:0000313" key="6">
    <source>
        <dbReference type="RefSeq" id="XP_031558876.1"/>
    </source>
</evidence>
<dbReference type="InParanoid" id="A0A6P8HTX2"/>
<dbReference type="SUPFAM" id="SSF53756">
    <property type="entry name" value="UDP-Glycosyltransferase/glycogen phosphorylase"/>
    <property type="match status" value="1"/>
</dbReference>
<dbReference type="RefSeq" id="XP_031558876.1">
    <property type="nucleotide sequence ID" value="XM_031703016.1"/>
</dbReference>
<feature type="chain" id="PRO_5028050382" evidence="4">
    <location>
        <begin position="23"/>
        <end position="419"/>
    </location>
</feature>
<keyword evidence="4" id="KW-0732">Signal</keyword>
<evidence type="ECO:0000256" key="1">
    <source>
        <dbReference type="ARBA" id="ARBA00009995"/>
    </source>
</evidence>
<organism evidence="5 6">
    <name type="scientific">Actinia tenebrosa</name>
    <name type="common">Australian red waratah sea anemone</name>
    <dbReference type="NCBI Taxonomy" id="6105"/>
    <lineage>
        <taxon>Eukaryota</taxon>
        <taxon>Metazoa</taxon>
        <taxon>Cnidaria</taxon>
        <taxon>Anthozoa</taxon>
        <taxon>Hexacorallia</taxon>
        <taxon>Actiniaria</taxon>
        <taxon>Actiniidae</taxon>
        <taxon>Actinia</taxon>
    </lineage>
</organism>
<evidence type="ECO:0000256" key="4">
    <source>
        <dbReference type="SAM" id="SignalP"/>
    </source>
</evidence>
<accession>A0A6P8HTX2</accession>
<dbReference type="InterPro" id="IPR002213">
    <property type="entry name" value="UDP_glucos_trans"/>
</dbReference>
<dbReference type="PANTHER" id="PTHR48043:SF145">
    <property type="entry name" value="FI06409P-RELATED"/>
    <property type="match status" value="1"/>
</dbReference>
<keyword evidence="5" id="KW-1185">Reference proteome</keyword>
<dbReference type="GO" id="GO:0008194">
    <property type="term" value="F:UDP-glycosyltransferase activity"/>
    <property type="evidence" value="ECO:0007669"/>
    <property type="project" value="InterPro"/>
</dbReference>
<name>A0A6P8HTX2_ACTTE</name>